<feature type="domain" description="3H" evidence="1">
    <location>
        <begin position="74"/>
        <end position="168"/>
    </location>
</feature>
<dbReference type="InterPro" id="IPR036390">
    <property type="entry name" value="WH_DNA-bd_sf"/>
</dbReference>
<evidence type="ECO:0000313" key="4">
    <source>
        <dbReference type="Proteomes" id="UP000746471"/>
    </source>
</evidence>
<dbReference type="InterPro" id="IPR004173">
    <property type="entry name" value="3H_domain"/>
</dbReference>
<name>A0ABS5PPZ5_9FIRM</name>
<organism evidence="3 4">
    <name type="scientific">Fusibacter paucivorans</name>
    <dbReference type="NCBI Taxonomy" id="76009"/>
    <lineage>
        <taxon>Bacteria</taxon>
        <taxon>Bacillati</taxon>
        <taxon>Bacillota</taxon>
        <taxon>Clostridia</taxon>
        <taxon>Eubacteriales</taxon>
        <taxon>Eubacteriales Family XII. Incertae Sedis</taxon>
        <taxon>Fusibacter</taxon>
    </lineage>
</organism>
<dbReference type="InterPro" id="IPR035922">
    <property type="entry name" value="3H_dom_sf"/>
</dbReference>
<protein>
    <submittedName>
        <fullName evidence="3">Transcription repressor NadR</fullName>
    </submittedName>
</protein>
<gene>
    <name evidence="3" type="ORF">KHM83_10625</name>
</gene>
<sequence>MSNSRRREIISLLKKHKEAITGTVLAEMLGVSRQVIVQDIAVLRAQGTQIIATSNGYTLPQSVHANRLIKTLISKHEGFEQMEEELMMIIEYGGKVIDVIVEHPVYGEIVGNLHLTTVDDVQKFMEKVRSTNAKPLASLTEGEHIHTIEIPSEKVFNLLVLELKEKGYIQ</sequence>
<comment type="caution">
    <text evidence="3">The sequence shown here is derived from an EMBL/GenBank/DDBJ whole genome shotgun (WGS) entry which is preliminary data.</text>
</comment>
<dbReference type="SUPFAM" id="SSF46785">
    <property type="entry name" value="Winged helix' DNA-binding domain"/>
    <property type="match status" value="1"/>
</dbReference>
<dbReference type="PANTHER" id="PTHR40068:SF1">
    <property type="entry name" value="TRANSCRIPTION REPRESSOR NIAR-RELATED"/>
    <property type="match status" value="1"/>
</dbReference>
<dbReference type="PANTHER" id="PTHR40068">
    <property type="entry name" value="TRANSCRIPTION REPRESSOR NIAR-RELATED"/>
    <property type="match status" value="1"/>
</dbReference>
<reference evidence="3 4" key="1">
    <citation type="submission" date="2021-05" db="EMBL/GenBank/DDBJ databases">
        <title>Fusibacter ferrireducens sp. nov., an anaerobic, sulfur- and Fe-reducing bacterium isolated from the mangrove sediment.</title>
        <authorList>
            <person name="Qiu D."/>
        </authorList>
    </citation>
    <scope>NUCLEOTIDE SEQUENCE [LARGE SCALE GENOMIC DNA]</scope>
    <source>
        <strain evidence="3 4">DSM 12116</strain>
    </source>
</reference>
<evidence type="ECO:0000259" key="1">
    <source>
        <dbReference type="Pfam" id="PF02829"/>
    </source>
</evidence>
<dbReference type="Pfam" id="PF02829">
    <property type="entry name" value="3H"/>
    <property type="match status" value="1"/>
</dbReference>
<evidence type="ECO:0000313" key="3">
    <source>
        <dbReference type="EMBL" id="MBS7527133.1"/>
    </source>
</evidence>
<dbReference type="EMBL" id="JAHBCL010000017">
    <property type="protein sequence ID" value="MBS7527133.1"/>
    <property type="molecule type" value="Genomic_DNA"/>
</dbReference>
<accession>A0ABS5PPZ5</accession>
<dbReference type="Gene3D" id="3.30.1340.20">
    <property type="entry name" value="3H domain"/>
    <property type="match status" value="1"/>
</dbReference>
<proteinExistence type="predicted"/>
<dbReference type="Gene3D" id="1.10.10.10">
    <property type="entry name" value="Winged helix-like DNA-binding domain superfamily/Winged helix DNA-binding domain"/>
    <property type="match status" value="1"/>
</dbReference>
<evidence type="ECO:0000259" key="2">
    <source>
        <dbReference type="Pfam" id="PF08279"/>
    </source>
</evidence>
<dbReference type="RefSeq" id="WP_213236996.1">
    <property type="nucleotide sequence ID" value="NZ_JAHBCL010000017.1"/>
</dbReference>
<dbReference type="InterPro" id="IPR013196">
    <property type="entry name" value="HTH_11"/>
</dbReference>
<dbReference type="PIRSF" id="PIRSF037847">
    <property type="entry name" value="NiaR"/>
    <property type="match status" value="1"/>
</dbReference>
<dbReference type="Pfam" id="PF08279">
    <property type="entry name" value="HTH_11"/>
    <property type="match status" value="1"/>
</dbReference>
<dbReference type="InterPro" id="IPR036388">
    <property type="entry name" value="WH-like_DNA-bd_sf"/>
</dbReference>
<dbReference type="SUPFAM" id="SSF75500">
    <property type="entry name" value="Putative transcriptional regulator TM1602, C-terminal domain"/>
    <property type="match status" value="1"/>
</dbReference>
<feature type="domain" description="Helix-turn-helix type 11" evidence="2">
    <location>
        <begin position="5"/>
        <end position="57"/>
    </location>
</feature>
<dbReference type="Proteomes" id="UP000746471">
    <property type="component" value="Unassembled WGS sequence"/>
</dbReference>
<keyword evidence="4" id="KW-1185">Reference proteome</keyword>
<dbReference type="InterPro" id="IPR026043">
    <property type="entry name" value="NadR"/>
</dbReference>